<dbReference type="Pfam" id="PF07696">
    <property type="entry name" value="7TMR-DISMED2"/>
    <property type="match status" value="1"/>
</dbReference>
<keyword evidence="8" id="KW-0732">Signal</keyword>
<accession>A0ABX0PHS1</accession>
<evidence type="ECO:0000256" key="1">
    <source>
        <dbReference type="ARBA" id="ARBA00000085"/>
    </source>
</evidence>
<feature type="transmembrane region" description="Helical" evidence="7">
    <location>
        <begin position="285"/>
        <end position="303"/>
    </location>
</feature>
<dbReference type="SMART" id="SM00388">
    <property type="entry name" value="HisKA"/>
    <property type="match status" value="1"/>
</dbReference>
<keyword evidence="6" id="KW-0902">Two-component regulatory system</keyword>
<keyword evidence="7" id="KW-0472">Membrane</keyword>
<dbReference type="RefSeq" id="WP_166861991.1">
    <property type="nucleotide sequence ID" value="NZ_JAAQOM010000014.1"/>
</dbReference>
<dbReference type="SUPFAM" id="SSF47384">
    <property type="entry name" value="Homodimeric domain of signal transducing histidine kinase"/>
    <property type="match status" value="1"/>
</dbReference>
<feature type="signal peptide" evidence="8">
    <location>
        <begin position="1"/>
        <end position="30"/>
    </location>
</feature>
<dbReference type="PANTHER" id="PTHR43711">
    <property type="entry name" value="TWO-COMPONENT HISTIDINE KINASE"/>
    <property type="match status" value="1"/>
</dbReference>
<feature type="transmembrane region" description="Helical" evidence="7">
    <location>
        <begin position="189"/>
        <end position="211"/>
    </location>
</feature>
<evidence type="ECO:0000256" key="5">
    <source>
        <dbReference type="ARBA" id="ARBA00022777"/>
    </source>
</evidence>
<keyword evidence="5 10" id="KW-0418">Kinase</keyword>
<feature type="transmembrane region" description="Helical" evidence="7">
    <location>
        <begin position="375"/>
        <end position="397"/>
    </location>
</feature>
<dbReference type="InterPro" id="IPR050736">
    <property type="entry name" value="Sensor_HK_Regulatory"/>
</dbReference>
<dbReference type="Pfam" id="PF00512">
    <property type="entry name" value="HisKA"/>
    <property type="match status" value="1"/>
</dbReference>
<dbReference type="Gene3D" id="2.60.40.2380">
    <property type="match status" value="1"/>
</dbReference>
<comment type="caution">
    <text evidence="10">The sequence shown here is derived from an EMBL/GenBank/DDBJ whole genome shotgun (WGS) entry which is preliminary data.</text>
</comment>
<evidence type="ECO:0000313" key="10">
    <source>
        <dbReference type="EMBL" id="NIA56396.1"/>
    </source>
</evidence>
<dbReference type="PRINTS" id="PR00344">
    <property type="entry name" value="BCTRLSENSOR"/>
</dbReference>
<evidence type="ECO:0000256" key="2">
    <source>
        <dbReference type="ARBA" id="ARBA00012438"/>
    </source>
</evidence>
<dbReference type="InterPro" id="IPR011622">
    <property type="entry name" value="7TMR_DISM_rcpt_extracell_dom2"/>
</dbReference>
<name>A0ABX0PHS1_9BURK</name>
<keyword evidence="3" id="KW-0597">Phosphoprotein</keyword>
<reference evidence="10 11" key="1">
    <citation type="submission" date="2020-03" db="EMBL/GenBank/DDBJ databases">
        <title>Genome sequence of strain Massilia sp. TW-1.</title>
        <authorList>
            <person name="Chaudhary D.K."/>
        </authorList>
    </citation>
    <scope>NUCLEOTIDE SEQUENCE [LARGE SCALE GENOMIC DNA]</scope>
    <source>
        <strain evidence="10 11">TW-1</strain>
    </source>
</reference>
<dbReference type="GO" id="GO:0016301">
    <property type="term" value="F:kinase activity"/>
    <property type="evidence" value="ECO:0007669"/>
    <property type="project" value="UniProtKB-KW"/>
</dbReference>
<keyword evidence="4" id="KW-0808">Transferase</keyword>
<dbReference type="InterPro" id="IPR003594">
    <property type="entry name" value="HATPase_dom"/>
</dbReference>
<dbReference type="Proteomes" id="UP000716322">
    <property type="component" value="Unassembled WGS sequence"/>
</dbReference>
<dbReference type="PANTHER" id="PTHR43711:SF1">
    <property type="entry name" value="HISTIDINE KINASE 1"/>
    <property type="match status" value="1"/>
</dbReference>
<dbReference type="InterPro" id="IPR004358">
    <property type="entry name" value="Sig_transdc_His_kin-like_C"/>
</dbReference>
<feature type="transmembrane region" description="Helical" evidence="7">
    <location>
        <begin position="338"/>
        <end position="355"/>
    </location>
</feature>
<keyword evidence="7" id="KW-0812">Transmembrane</keyword>
<feature type="transmembrane region" description="Helical" evidence="7">
    <location>
        <begin position="218"/>
        <end position="237"/>
    </location>
</feature>
<evidence type="ECO:0000259" key="9">
    <source>
        <dbReference type="PROSITE" id="PS50109"/>
    </source>
</evidence>
<comment type="catalytic activity">
    <reaction evidence="1">
        <text>ATP + protein L-histidine = ADP + protein N-phospho-L-histidine.</text>
        <dbReference type="EC" id="2.7.13.3"/>
    </reaction>
</comment>
<dbReference type="Pfam" id="PF07695">
    <property type="entry name" value="7TMR-DISM_7TM"/>
    <property type="match status" value="1"/>
</dbReference>
<dbReference type="SMART" id="SM00387">
    <property type="entry name" value="HATPase_c"/>
    <property type="match status" value="1"/>
</dbReference>
<organism evidence="10 11">
    <name type="scientific">Telluria antibiotica</name>
    <dbReference type="NCBI Taxonomy" id="2717319"/>
    <lineage>
        <taxon>Bacteria</taxon>
        <taxon>Pseudomonadati</taxon>
        <taxon>Pseudomonadota</taxon>
        <taxon>Betaproteobacteria</taxon>
        <taxon>Burkholderiales</taxon>
        <taxon>Oxalobacteraceae</taxon>
        <taxon>Telluria group</taxon>
        <taxon>Telluria</taxon>
    </lineage>
</organism>
<gene>
    <name evidence="10" type="ORF">HAV22_22460</name>
</gene>
<sequence length="777" mass="85296">MHKLWDIPVLACRALLLCLFTCLFLCDARAAGTAGMRALPDGVSVFEDPTSALTVSQVAARLGHPEDGFLPATKERLNPGFSRSAWWLHVIVANRDDSARSLVLVLKDPRIESAEFYVFQNGKWTVDGVFPPASAAAKAARPRYPLLDLSLKPHDEFPVLVRFASRKPMRLQPAVVTWATWHADEVRAALWDAVLLGGFLALTWCALLIGLFSRSATFLLLAMVSLGTAVYEGGIRGYLRTFLLPSAPEWAARGETMAVYFAIACFILFVLRISNGEKIRIPVRGAYLTIFALEWVGMAGAAFGDLHVFVRFCAGLNVAFGLLNICLALLLARRRTPTGRLMLVTVVFSLFNYVIRTLDGHDALPPALLWLHSDIVPNPVIAIIGLATNLVVLAAWIHHVGRQRNEAKRHLEDQQRTEQERLRAEVAKRTLELNDALHQAQVNVRQKVEILGYVSHDLRAPLSTINGYAKLLLEGATRHQARHIQFIDRSIRYQLALIDELLEFTKAELQPLDLDPEELDLPTFLDDIGGFAVALCAQQSNQFACRALTPLPRTVIIDGTRLQQVLLNLLSNASKFTRDGQVTLSVEAHEEAGEYHLGIEVADTGIGFDAGRKTGLFQAFREVHPTDGGTGLGLFIADRIIRSMGGTLRVSSLPGAGSSFSFTIAVRTVGAMFVPPSHVDRPAAPVDAASATTIRVPGGPSRPDFAALDRLAGFARSGRLTDIEQWIDVQSANPDYMDFLKEVRRRTDALDFHAIDKLVEVLKARAAAHATVEDSGS</sequence>
<dbReference type="Gene3D" id="1.10.287.130">
    <property type="match status" value="1"/>
</dbReference>
<evidence type="ECO:0000256" key="7">
    <source>
        <dbReference type="SAM" id="Phobius"/>
    </source>
</evidence>
<dbReference type="InterPro" id="IPR011623">
    <property type="entry name" value="7TMR_DISM_rcpt_extracell_dom1"/>
</dbReference>
<dbReference type="InterPro" id="IPR003661">
    <property type="entry name" value="HisK_dim/P_dom"/>
</dbReference>
<dbReference type="EC" id="2.7.13.3" evidence="2"/>
<dbReference type="Gene3D" id="3.30.565.10">
    <property type="entry name" value="Histidine kinase-like ATPase, C-terminal domain"/>
    <property type="match status" value="1"/>
</dbReference>
<dbReference type="PROSITE" id="PS50109">
    <property type="entry name" value="HIS_KIN"/>
    <property type="match status" value="1"/>
</dbReference>
<evidence type="ECO:0000313" key="11">
    <source>
        <dbReference type="Proteomes" id="UP000716322"/>
    </source>
</evidence>
<feature type="chain" id="PRO_5046049867" description="histidine kinase" evidence="8">
    <location>
        <begin position="31"/>
        <end position="777"/>
    </location>
</feature>
<feature type="transmembrane region" description="Helical" evidence="7">
    <location>
        <begin position="309"/>
        <end position="331"/>
    </location>
</feature>
<dbReference type="InterPro" id="IPR005467">
    <property type="entry name" value="His_kinase_dom"/>
</dbReference>
<feature type="domain" description="Histidine kinase" evidence="9">
    <location>
        <begin position="453"/>
        <end position="668"/>
    </location>
</feature>
<dbReference type="SUPFAM" id="SSF55874">
    <property type="entry name" value="ATPase domain of HSP90 chaperone/DNA topoisomerase II/histidine kinase"/>
    <property type="match status" value="1"/>
</dbReference>
<proteinExistence type="predicted"/>
<evidence type="ECO:0000256" key="8">
    <source>
        <dbReference type="SAM" id="SignalP"/>
    </source>
</evidence>
<protein>
    <recommendedName>
        <fullName evidence="2">histidine kinase</fullName>
        <ecNumber evidence="2">2.7.13.3</ecNumber>
    </recommendedName>
</protein>
<evidence type="ECO:0000256" key="6">
    <source>
        <dbReference type="ARBA" id="ARBA00023012"/>
    </source>
</evidence>
<dbReference type="Pfam" id="PF02518">
    <property type="entry name" value="HATPase_c"/>
    <property type="match status" value="1"/>
</dbReference>
<keyword evidence="11" id="KW-1185">Reference proteome</keyword>
<dbReference type="InterPro" id="IPR036097">
    <property type="entry name" value="HisK_dim/P_sf"/>
</dbReference>
<dbReference type="CDD" id="cd00082">
    <property type="entry name" value="HisKA"/>
    <property type="match status" value="1"/>
</dbReference>
<dbReference type="EMBL" id="JAAQOM010000014">
    <property type="protein sequence ID" value="NIA56396.1"/>
    <property type="molecule type" value="Genomic_DNA"/>
</dbReference>
<keyword evidence="7" id="KW-1133">Transmembrane helix</keyword>
<evidence type="ECO:0000256" key="4">
    <source>
        <dbReference type="ARBA" id="ARBA00022679"/>
    </source>
</evidence>
<feature type="transmembrane region" description="Helical" evidence="7">
    <location>
        <begin position="257"/>
        <end position="273"/>
    </location>
</feature>
<dbReference type="InterPro" id="IPR036890">
    <property type="entry name" value="HATPase_C_sf"/>
</dbReference>
<evidence type="ECO:0000256" key="3">
    <source>
        <dbReference type="ARBA" id="ARBA00022553"/>
    </source>
</evidence>